<keyword evidence="3" id="KW-1185">Reference proteome</keyword>
<name>A0AAV5U701_9BILA</name>
<evidence type="ECO:0000313" key="3">
    <source>
        <dbReference type="Proteomes" id="UP001432027"/>
    </source>
</evidence>
<dbReference type="EMBL" id="BTSX01000005">
    <property type="protein sequence ID" value="GMT02189.1"/>
    <property type="molecule type" value="Genomic_DNA"/>
</dbReference>
<proteinExistence type="predicted"/>
<keyword evidence="1" id="KW-0732">Signal</keyword>
<dbReference type="Proteomes" id="UP001432027">
    <property type="component" value="Unassembled WGS sequence"/>
</dbReference>
<evidence type="ECO:0000256" key="1">
    <source>
        <dbReference type="SAM" id="SignalP"/>
    </source>
</evidence>
<sequence length="163" mass="18724">MHLLPLALLRVGTAAYYDTVLEKKCMALKRQQENAAYVNGICFVALQDVKKVKYVDWPKLQENCRLINGDRGHLAYIPDRAFRTKLFKSGLLNPKKKYYVGARQFPVPPCEDNGGMCKDEDQKMNWFFFDHDNKEIGKVAPELWMDGEPGNQNAIENVAVLER</sequence>
<dbReference type="AlphaFoldDB" id="A0AAV5U701"/>
<accession>A0AAV5U701</accession>
<comment type="caution">
    <text evidence="2">The sequence shown here is derived from an EMBL/GenBank/DDBJ whole genome shotgun (WGS) entry which is preliminary data.</text>
</comment>
<evidence type="ECO:0000313" key="2">
    <source>
        <dbReference type="EMBL" id="GMT02189.1"/>
    </source>
</evidence>
<protein>
    <submittedName>
        <fullName evidence="2">Uncharacterized protein</fullName>
    </submittedName>
</protein>
<organism evidence="2 3">
    <name type="scientific">Pristionchus entomophagus</name>
    <dbReference type="NCBI Taxonomy" id="358040"/>
    <lineage>
        <taxon>Eukaryota</taxon>
        <taxon>Metazoa</taxon>
        <taxon>Ecdysozoa</taxon>
        <taxon>Nematoda</taxon>
        <taxon>Chromadorea</taxon>
        <taxon>Rhabditida</taxon>
        <taxon>Rhabditina</taxon>
        <taxon>Diplogasteromorpha</taxon>
        <taxon>Diplogasteroidea</taxon>
        <taxon>Neodiplogasteridae</taxon>
        <taxon>Pristionchus</taxon>
    </lineage>
</organism>
<feature type="chain" id="PRO_5043955335" evidence="1">
    <location>
        <begin position="16"/>
        <end position="163"/>
    </location>
</feature>
<reference evidence="2" key="1">
    <citation type="submission" date="2023-10" db="EMBL/GenBank/DDBJ databases">
        <title>Genome assembly of Pristionchus species.</title>
        <authorList>
            <person name="Yoshida K."/>
            <person name="Sommer R.J."/>
        </authorList>
    </citation>
    <scope>NUCLEOTIDE SEQUENCE</scope>
    <source>
        <strain evidence="2">RS0144</strain>
    </source>
</reference>
<gene>
    <name evidence="2" type="ORF">PENTCL1PPCAC_24363</name>
</gene>
<feature type="signal peptide" evidence="1">
    <location>
        <begin position="1"/>
        <end position="15"/>
    </location>
</feature>